<dbReference type="InterPro" id="IPR008868">
    <property type="entry name" value="TniB"/>
</dbReference>
<dbReference type="Pfam" id="PF05621">
    <property type="entry name" value="TniB"/>
    <property type="match status" value="1"/>
</dbReference>
<dbReference type="RefSeq" id="WP_074568226.1">
    <property type="nucleotide sequence ID" value="NZ_WBPG01000008.1"/>
</dbReference>
<dbReference type="PANTHER" id="PTHR35894:SF1">
    <property type="entry name" value="PHOSPHORIBULOKINASE _ URIDINE KINASE FAMILY"/>
    <property type="match status" value="1"/>
</dbReference>
<proteinExistence type="predicted"/>
<dbReference type="SUPFAM" id="SSF52540">
    <property type="entry name" value="P-loop containing nucleoside triphosphate hydrolases"/>
    <property type="match status" value="1"/>
</dbReference>
<dbReference type="Gene3D" id="3.40.50.300">
    <property type="entry name" value="P-loop containing nucleotide triphosphate hydrolases"/>
    <property type="match status" value="1"/>
</dbReference>
<reference evidence="1 2" key="1">
    <citation type="submission" date="2019-10" db="EMBL/GenBank/DDBJ databases">
        <title>Bacillus from the desert of Cuatro Cinegas, Coahuila.</title>
        <authorList>
            <person name="Olmedo-Alvarez G."/>
            <person name="Saldana S."/>
            <person name="Barcelo D."/>
        </authorList>
    </citation>
    <scope>NUCLEOTIDE SEQUENCE [LARGE SCALE GENOMIC DNA]</scope>
    <source>
        <strain evidence="1 2">CH155b_5T</strain>
    </source>
</reference>
<dbReference type="AlphaFoldDB" id="A0A7V7SAE8"/>
<evidence type="ECO:0000313" key="2">
    <source>
        <dbReference type="Proteomes" id="UP000470409"/>
    </source>
</evidence>
<dbReference type="InterPro" id="IPR027417">
    <property type="entry name" value="P-loop_NTPase"/>
</dbReference>
<gene>
    <name evidence="1" type="ORF">F8163_05920</name>
</gene>
<evidence type="ECO:0000313" key="1">
    <source>
        <dbReference type="EMBL" id="KAB2444718.1"/>
    </source>
</evidence>
<accession>A0A7V7SAE8</accession>
<dbReference type="EMBL" id="WBPG01000008">
    <property type="protein sequence ID" value="KAB2444718.1"/>
    <property type="molecule type" value="Genomic_DNA"/>
</dbReference>
<name>A0A7V7SAE8_9BACI</name>
<dbReference type="Proteomes" id="UP000470409">
    <property type="component" value="Unassembled WGS sequence"/>
</dbReference>
<dbReference type="Gene3D" id="1.10.8.60">
    <property type="match status" value="1"/>
</dbReference>
<comment type="caution">
    <text evidence="1">The sequence shown here is derived from an EMBL/GenBank/DDBJ whole genome shotgun (WGS) entry which is preliminary data.</text>
</comment>
<sequence length="309" mass="35923">MSTDTRQKYQMMDAEQKKEQIKKIRIIHPRFNKALELIKRCHESTAISTDPQCMLITGPSGSGKSTIFETYIRKHDRLIYEETRTKKVVLWAEIPSPTRINIFLETMLHQLGDPFPMKGTIGNKNHRLVNLIKDCRIELIMLDEFQHFVHTENQKINYDVADCFKSIINRTKVPVVLFGLKQAESVLECNPQLKRRFSMKYSLPPFGYEDEARIQEFRILMKHLDNILPFENLSGLDMPDIADRIMHATGGIMNSIMKLVREAALIAVEQKKDKIEMLDLAKAYQLHEWILGGTSNNPFLKKNFKMSKK</sequence>
<dbReference type="InterPro" id="IPR052026">
    <property type="entry name" value="ExeA_AAA_ATPase_DNA-bind"/>
</dbReference>
<protein>
    <submittedName>
        <fullName evidence="1">AAA family ATPase</fullName>
    </submittedName>
</protein>
<organism evidence="1 2">
    <name type="scientific">Bacillus luti</name>
    <dbReference type="NCBI Taxonomy" id="2026191"/>
    <lineage>
        <taxon>Bacteria</taxon>
        <taxon>Bacillati</taxon>
        <taxon>Bacillota</taxon>
        <taxon>Bacilli</taxon>
        <taxon>Bacillales</taxon>
        <taxon>Bacillaceae</taxon>
        <taxon>Bacillus</taxon>
        <taxon>Bacillus cereus group</taxon>
    </lineage>
</organism>
<dbReference type="PANTHER" id="PTHR35894">
    <property type="entry name" value="GENERAL SECRETION PATHWAY PROTEIN A-RELATED"/>
    <property type="match status" value="1"/>
</dbReference>